<keyword evidence="7 9" id="KW-0687">Ribonucleoprotein</keyword>
<dbReference type="InterPro" id="IPR036891">
    <property type="entry name" value="Signal_recog_part_SRP54_M_sf"/>
</dbReference>
<accession>A0ABY4PS36</accession>
<dbReference type="SMART" id="SM00962">
    <property type="entry name" value="SRP54"/>
    <property type="match status" value="1"/>
</dbReference>
<dbReference type="Pfam" id="PF02881">
    <property type="entry name" value="SRP54_N"/>
    <property type="match status" value="1"/>
</dbReference>
<evidence type="ECO:0000256" key="8">
    <source>
        <dbReference type="ARBA" id="ARBA00048027"/>
    </source>
</evidence>
<dbReference type="InterPro" id="IPR042101">
    <property type="entry name" value="SRP54_N_sf"/>
</dbReference>
<dbReference type="Gene3D" id="1.20.120.140">
    <property type="entry name" value="Signal recognition particle SRP54, nucleotide-binding domain"/>
    <property type="match status" value="1"/>
</dbReference>
<dbReference type="InterPro" id="IPR004125">
    <property type="entry name" value="Signal_recog_particle_SRP54_M"/>
</dbReference>
<feature type="domain" description="Signal recognition particle SRP54 helical bundle" evidence="13">
    <location>
        <begin position="1"/>
        <end position="86"/>
    </location>
</feature>
<organism evidence="14 15">
    <name type="scientific">Streptomyces durmitorensis</name>
    <dbReference type="NCBI Taxonomy" id="319947"/>
    <lineage>
        <taxon>Bacteria</taxon>
        <taxon>Bacillati</taxon>
        <taxon>Actinomycetota</taxon>
        <taxon>Actinomycetes</taxon>
        <taxon>Kitasatosporales</taxon>
        <taxon>Streptomycetaceae</taxon>
        <taxon>Streptomyces</taxon>
    </lineage>
</organism>
<comment type="catalytic activity">
    <reaction evidence="8 9">
        <text>GTP + H2O = GDP + phosphate + H(+)</text>
        <dbReference type="Rhea" id="RHEA:19669"/>
        <dbReference type="ChEBI" id="CHEBI:15377"/>
        <dbReference type="ChEBI" id="CHEBI:15378"/>
        <dbReference type="ChEBI" id="CHEBI:37565"/>
        <dbReference type="ChEBI" id="CHEBI:43474"/>
        <dbReference type="ChEBI" id="CHEBI:58189"/>
        <dbReference type="EC" id="3.6.5.4"/>
    </reaction>
</comment>
<dbReference type="SUPFAM" id="SSF52540">
    <property type="entry name" value="P-loop containing nucleoside triphosphate hydrolases"/>
    <property type="match status" value="1"/>
</dbReference>
<dbReference type="EC" id="3.6.5.4" evidence="9"/>
<evidence type="ECO:0000256" key="6">
    <source>
        <dbReference type="ARBA" id="ARBA00023135"/>
    </source>
</evidence>
<dbReference type="Gene3D" id="1.10.260.30">
    <property type="entry name" value="Signal recognition particle, SRP54 subunit, M-domain"/>
    <property type="match status" value="1"/>
</dbReference>
<evidence type="ECO:0000259" key="11">
    <source>
        <dbReference type="SMART" id="SM00382"/>
    </source>
</evidence>
<evidence type="ECO:0000256" key="4">
    <source>
        <dbReference type="ARBA" id="ARBA00022884"/>
    </source>
</evidence>
<evidence type="ECO:0000256" key="10">
    <source>
        <dbReference type="SAM" id="MobiDB-lite"/>
    </source>
</evidence>
<evidence type="ECO:0000256" key="2">
    <source>
        <dbReference type="ARBA" id="ARBA00022741"/>
    </source>
</evidence>
<evidence type="ECO:0000259" key="13">
    <source>
        <dbReference type="SMART" id="SM00963"/>
    </source>
</evidence>
<comment type="domain">
    <text evidence="9">Composed of three domains: the N-terminal N domain, which is responsible for interactions with the ribosome, the central G domain, which binds GTP, and the C-terminal M domain, which binds the RNA and the signal sequence of the RNC.</text>
</comment>
<dbReference type="InterPro" id="IPR027417">
    <property type="entry name" value="P-loop_NTPase"/>
</dbReference>
<dbReference type="PANTHER" id="PTHR11564:SF5">
    <property type="entry name" value="SIGNAL RECOGNITION PARTICLE SUBUNIT SRP54"/>
    <property type="match status" value="1"/>
</dbReference>
<evidence type="ECO:0000313" key="14">
    <source>
        <dbReference type="EMBL" id="UQT56024.1"/>
    </source>
</evidence>
<dbReference type="Proteomes" id="UP000829992">
    <property type="component" value="Chromosome"/>
</dbReference>
<dbReference type="Pfam" id="PF00448">
    <property type="entry name" value="SRP54"/>
    <property type="match status" value="1"/>
</dbReference>
<evidence type="ECO:0000256" key="3">
    <source>
        <dbReference type="ARBA" id="ARBA00022801"/>
    </source>
</evidence>
<evidence type="ECO:0000256" key="5">
    <source>
        <dbReference type="ARBA" id="ARBA00023134"/>
    </source>
</evidence>
<dbReference type="InterPro" id="IPR013822">
    <property type="entry name" value="Signal_recog_particl_SRP54_hlx"/>
</dbReference>
<dbReference type="NCBIfam" id="TIGR00959">
    <property type="entry name" value="ffh"/>
    <property type="match status" value="1"/>
</dbReference>
<feature type="binding site" evidence="9">
    <location>
        <begin position="192"/>
        <end position="196"/>
    </location>
    <ligand>
        <name>GTP</name>
        <dbReference type="ChEBI" id="CHEBI:37565"/>
    </ligand>
</feature>
<dbReference type="EMBL" id="CP097289">
    <property type="protein sequence ID" value="UQT56024.1"/>
    <property type="molecule type" value="Genomic_DNA"/>
</dbReference>
<feature type="region of interest" description="Disordered" evidence="10">
    <location>
        <begin position="435"/>
        <end position="519"/>
    </location>
</feature>
<comment type="similarity">
    <text evidence="1 9">Belongs to the GTP-binding SRP family. SRP54 subfamily.</text>
</comment>
<feature type="domain" description="AAA+ ATPase" evidence="11">
    <location>
        <begin position="99"/>
        <end position="303"/>
    </location>
</feature>
<dbReference type="InterPro" id="IPR000897">
    <property type="entry name" value="SRP54_GTPase_dom"/>
</dbReference>
<feature type="compositionally biased region" description="Gly residues" evidence="10">
    <location>
        <begin position="436"/>
        <end position="454"/>
    </location>
</feature>
<dbReference type="PANTHER" id="PTHR11564">
    <property type="entry name" value="SIGNAL RECOGNITION PARTICLE 54K PROTEIN SRP54"/>
    <property type="match status" value="1"/>
</dbReference>
<dbReference type="Pfam" id="PF02978">
    <property type="entry name" value="SRP_SPB"/>
    <property type="match status" value="1"/>
</dbReference>
<keyword evidence="5 9" id="KW-0342">GTP-binding</keyword>
<sequence length="519" mass="55655">MFDTLSDRLAATFKNLRGKGRLSEADIDATAREIRIALLEADVALPVVRAFIKQVKERAAGVEVSQALNPAQQVIKIVNEELVGILGGETRRLRFAKNPPTVIMLAGLQGAGKTTLAGKLGLWLKGQGHSPLLVACDLQRPNAVNQLSVVAERAGVGVYAPQPGNGVGDPVQVAKDSIEFAKTKQYDVVIVDTAGRLGIDQELMQQAADIRDAVSPDEVLFVVDAMIGQDAVNTAESFRDGVGFDGVVLSKLDGDARGGAALSIAQVTGRQIMFASNGEKLDDFDAFHPDRMASRILGMGDMLTLIEKAEQTFSQQEAEKMAAKLQSSKGGKDFTLDDFLAQMEQVRKMGSISKLLGMMPGMGQIKDQINNLDERDVDRTAAIIKSMTPAERADAAIINGSRRARIAKGSGVEVSAVKNLVERFFEARKMMSRMAQGGGMPGMPGMPGMGGGAGKQKKKKQKQAKGKRKSGNPMKRKQEEQEAAARREQAGQEGGAFGLPAGQQGQNFELPDEFKKFMG</sequence>
<dbReference type="SMART" id="SM00963">
    <property type="entry name" value="SRP54_N"/>
    <property type="match status" value="1"/>
</dbReference>
<dbReference type="HAMAP" id="MF_00306">
    <property type="entry name" value="SRP54"/>
    <property type="match status" value="1"/>
</dbReference>
<gene>
    <name evidence="9 14" type="primary">ffh</name>
    <name evidence="14" type="ORF">M4V62_13440</name>
</gene>
<feature type="compositionally biased region" description="Basic and acidic residues" evidence="10">
    <location>
        <begin position="476"/>
        <end position="490"/>
    </location>
</feature>
<keyword evidence="9" id="KW-0963">Cytoplasm</keyword>
<evidence type="ECO:0000313" key="15">
    <source>
        <dbReference type="Proteomes" id="UP000829992"/>
    </source>
</evidence>
<comment type="subunit">
    <text evidence="9">Part of the signal recognition particle protein translocation system, which is composed of SRP and FtsY.</text>
</comment>
<comment type="function">
    <text evidence="9">Involved in targeting and insertion of nascent membrane proteins into the cytoplasmic membrane. Binds to the hydrophobic signal sequence of the ribosome-nascent chain (RNC) as it emerges from the ribosomes. The SRP-RNC complex is then targeted to the cytoplasmic membrane where it interacts with the SRP receptor FtsY.</text>
</comment>
<evidence type="ECO:0000256" key="1">
    <source>
        <dbReference type="ARBA" id="ARBA00005450"/>
    </source>
</evidence>
<reference evidence="14 15" key="1">
    <citation type="submission" date="2022-05" db="EMBL/GenBank/DDBJ databases">
        <authorList>
            <person name="Zhou X."/>
            <person name="Li K."/>
            <person name="Man Y."/>
        </authorList>
    </citation>
    <scope>NUCLEOTIDE SEQUENCE [LARGE SCALE GENOMIC DNA]</scope>
    <source>
        <strain evidence="14 15">MS405</strain>
    </source>
</reference>
<dbReference type="InterPro" id="IPR003593">
    <property type="entry name" value="AAA+_ATPase"/>
</dbReference>
<feature type="binding site" evidence="9">
    <location>
        <begin position="250"/>
        <end position="253"/>
    </location>
    <ligand>
        <name>GTP</name>
        <dbReference type="ChEBI" id="CHEBI:37565"/>
    </ligand>
</feature>
<evidence type="ECO:0000259" key="12">
    <source>
        <dbReference type="SMART" id="SM00962"/>
    </source>
</evidence>
<keyword evidence="4 9" id="KW-0694">RNA-binding</keyword>
<dbReference type="RefSeq" id="WP_249587499.1">
    <property type="nucleotide sequence ID" value="NZ_BAAAQL010000032.1"/>
</dbReference>
<feature type="domain" description="SRP54-type proteins GTP-binding" evidence="12">
    <location>
        <begin position="100"/>
        <end position="298"/>
    </location>
</feature>
<dbReference type="InterPro" id="IPR022941">
    <property type="entry name" value="SRP54"/>
</dbReference>
<dbReference type="CDD" id="cd18539">
    <property type="entry name" value="SRP_G"/>
    <property type="match status" value="1"/>
</dbReference>
<dbReference type="InterPro" id="IPR004780">
    <property type="entry name" value="SRP"/>
</dbReference>
<evidence type="ECO:0000256" key="7">
    <source>
        <dbReference type="ARBA" id="ARBA00023274"/>
    </source>
</evidence>
<dbReference type="SMART" id="SM00382">
    <property type="entry name" value="AAA"/>
    <property type="match status" value="1"/>
</dbReference>
<comment type="subcellular location">
    <subcellularLocation>
        <location evidence="9">Cytoplasm</location>
    </subcellularLocation>
    <text evidence="9">The SRP-RNC complex is targeted to the cytoplasmic membrane.</text>
</comment>
<dbReference type="SUPFAM" id="SSF47446">
    <property type="entry name" value="Signal peptide-binding domain"/>
    <property type="match status" value="1"/>
</dbReference>
<evidence type="ECO:0000256" key="9">
    <source>
        <dbReference type="HAMAP-Rule" id="MF_00306"/>
    </source>
</evidence>
<protein>
    <recommendedName>
        <fullName evidence="9">Signal recognition particle protein</fullName>
        <ecNumber evidence="9">3.6.5.4</ecNumber>
    </recommendedName>
    <alternativeName>
        <fullName evidence="9">Fifty-four homolog</fullName>
    </alternativeName>
</protein>
<name>A0ABY4PS36_9ACTN</name>
<keyword evidence="3 9" id="KW-0378">Hydrolase</keyword>
<dbReference type="Gene3D" id="3.40.50.300">
    <property type="entry name" value="P-loop containing nucleotide triphosphate hydrolases"/>
    <property type="match status" value="1"/>
</dbReference>
<keyword evidence="15" id="KW-1185">Reference proteome</keyword>
<feature type="binding site" evidence="9">
    <location>
        <begin position="107"/>
        <end position="114"/>
    </location>
    <ligand>
        <name>GTP</name>
        <dbReference type="ChEBI" id="CHEBI:37565"/>
    </ligand>
</feature>
<proteinExistence type="inferred from homology"/>
<feature type="compositionally biased region" description="Basic residues" evidence="10">
    <location>
        <begin position="455"/>
        <end position="470"/>
    </location>
</feature>
<keyword evidence="2 9" id="KW-0547">Nucleotide-binding</keyword>
<keyword evidence="6 9" id="KW-0733">Signal recognition particle</keyword>